<gene>
    <name evidence="1" type="ORF">C3E80_21765</name>
</gene>
<organism evidence="1 2">
    <name type="scientific">Cronobacter malonaticus</name>
    <dbReference type="NCBI Taxonomy" id="413503"/>
    <lineage>
        <taxon>Bacteria</taxon>
        <taxon>Pseudomonadati</taxon>
        <taxon>Pseudomonadota</taxon>
        <taxon>Gammaproteobacteria</taxon>
        <taxon>Enterobacterales</taxon>
        <taxon>Enterobacteriaceae</taxon>
        <taxon>Cronobacter</taxon>
    </lineage>
</organism>
<dbReference type="AlphaFoldDB" id="A0A423XPV4"/>
<comment type="caution">
    <text evidence="1">The sequence shown here is derived from an EMBL/GenBank/DDBJ whole genome shotgun (WGS) entry which is preliminary data.</text>
</comment>
<feature type="non-terminal residue" evidence="1">
    <location>
        <position position="1"/>
    </location>
</feature>
<evidence type="ECO:0000313" key="1">
    <source>
        <dbReference type="EMBL" id="ROW52280.1"/>
    </source>
</evidence>
<accession>A0A423XPV4</accession>
<sequence length="80" mass="9102">ADMERLCESVSAERYTLMIFDCIDMPTAYELARSLGMPALETLLNDLGPLLRMKLRLKSDTVLYSVATGRYGRNLKTRNQ</sequence>
<dbReference type="Proteomes" id="UP000285793">
    <property type="component" value="Unassembled WGS sequence"/>
</dbReference>
<proteinExistence type="predicted"/>
<dbReference type="EMBL" id="PQJL01000164">
    <property type="protein sequence ID" value="ROW52280.1"/>
    <property type="molecule type" value="Genomic_DNA"/>
</dbReference>
<name>A0A423XPV4_9ENTR</name>
<feature type="non-terminal residue" evidence="1">
    <location>
        <position position="80"/>
    </location>
</feature>
<evidence type="ECO:0000313" key="2">
    <source>
        <dbReference type="Proteomes" id="UP000285793"/>
    </source>
</evidence>
<protein>
    <submittedName>
        <fullName evidence="1">Sensor domain-containing phosphodiesterase</fullName>
    </submittedName>
</protein>
<reference evidence="1 2" key="1">
    <citation type="journal article" date="2018" name="Front. Microbiol.">
        <title>An Investigation of an Acute Gastroenteritis Outbreak: Cronobacter sakazakii, a Potential Cause of Food-Borne Illness.</title>
        <authorList>
            <person name="Yong W."/>
            <person name="Guo B."/>
            <person name="Shi X."/>
            <person name="Cheng T."/>
            <person name="Chen M."/>
            <person name="Jiang X."/>
            <person name="Ye Y."/>
            <person name="Wang J."/>
            <person name="Xie G."/>
            <person name="Ding J."/>
        </authorList>
    </citation>
    <scope>NUCLEOTIDE SEQUENCE [LARGE SCALE GENOMIC DNA]</scope>
    <source>
        <strain evidence="1 2">S1</strain>
    </source>
</reference>